<reference evidence="14" key="1">
    <citation type="submission" date="2022-10" db="EMBL/GenBank/DDBJ databases">
        <title>Novel sulphate-reducing endosymbionts in the free-living metamonad Anaeramoeba.</title>
        <authorList>
            <person name="Jerlstrom-Hultqvist J."/>
            <person name="Cepicka I."/>
            <person name="Gallot-Lavallee L."/>
            <person name="Salas-Leiva D."/>
            <person name="Curtis B.A."/>
            <person name="Zahonova K."/>
            <person name="Pipaliya S."/>
            <person name="Dacks J."/>
            <person name="Roger A.J."/>
        </authorList>
    </citation>
    <scope>NUCLEOTIDE SEQUENCE</scope>
    <source>
        <strain evidence="14">BMAN</strain>
    </source>
</reference>
<dbReference type="GO" id="GO:0035999">
    <property type="term" value="P:tetrahydrofolate interconversion"/>
    <property type="evidence" value="ECO:0007669"/>
    <property type="project" value="TreeGrafter"/>
</dbReference>
<dbReference type="EC" id="1.5.1.54" evidence="12"/>
<evidence type="ECO:0000313" key="15">
    <source>
        <dbReference type="Proteomes" id="UP001149090"/>
    </source>
</evidence>
<feature type="domain" description="MTHFR SAM-binding regulatory" evidence="13">
    <location>
        <begin position="305"/>
        <end position="585"/>
    </location>
</feature>
<keyword evidence="4" id="KW-0028">Amino-acid biosynthesis</keyword>
<protein>
    <recommendedName>
        <fullName evidence="12">methylenetetrahydrofolate reductase (NADH)</fullName>
        <ecNumber evidence="12">1.5.1.54</ecNumber>
    </recommendedName>
</protein>
<evidence type="ECO:0000256" key="7">
    <source>
        <dbReference type="ARBA" id="ARBA00022857"/>
    </source>
</evidence>
<dbReference type="NCBIfam" id="TIGR00677">
    <property type="entry name" value="fadh2_euk"/>
    <property type="match status" value="1"/>
</dbReference>
<evidence type="ECO:0000256" key="3">
    <source>
        <dbReference type="ARBA" id="ARBA00006743"/>
    </source>
</evidence>
<evidence type="ECO:0000256" key="11">
    <source>
        <dbReference type="ARBA" id="ARBA00034478"/>
    </source>
</evidence>
<proteinExistence type="inferred from homology"/>
<comment type="cofactor">
    <cofactor evidence="1">
        <name>FAD</name>
        <dbReference type="ChEBI" id="CHEBI:57692"/>
    </cofactor>
</comment>
<keyword evidence="9" id="KW-0520">NAD</keyword>
<evidence type="ECO:0000256" key="2">
    <source>
        <dbReference type="ARBA" id="ARBA00004777"/>
    </source>
</evidence>
<dbReference type="OrthoDB" id="16284at2759"/>
<dbReference type="AlphaFoldDB" id="A0A9Q0L744"/>
<evidence type="ECO:0000256" key="8">
    <source>
        <dbReference type="ARBA" id="ARBA00023002"/>
    </source>
</evidence>
<evidence type="ECO:0000256" key="6">
    <source>
        <dbReference type="ARBA" id="ARBA00022827"/>
    </source>
</evidence>
<dbReference type="Proteomes" id="UP001149090">
    <property type="component" value="Unassembled WGS sequence"/>
</dbReference>
<keyword evidence="7" id="KW-0521">NADP</keyword>
<dbReference type="OMA" id="AWKEEFY"/>
<dbReference type="Pfam" id="PF21895">
    <property type="entry name" value="MTHFR_C"/>
    <property type="match status" value="1"/>
</dbReference>
<dbReference type="InterPro" id="IPR003171">
    <property type="entry name" value="Mehydrof_redctse-like"/>
</dbReference>
<accession>A0A9Q0L744</accession>
<evidence type="ECO:0000259" key="13">
    <source>
        <dbReference type="Pfam" id="PF21895"/>
    </source>
</evidence>
<gene>
    <name evidence="14" type="ORF">M0811_02780</name>
</gene>
<dbReference type="InterPro" id="IPR004621">
    <property type="entry name" value="Fadh2_euk"/>
</dbReference>
<dbReference type="InterPro" id="IPR053806">
    <property type="entry name" value="MTHFR_C"/>
</dbReference>
<dbReference type="PANTHER" id="PTHR45754">
    <property type="entry name" value="METHYLENETETRAHYDROFOLATE REDUCTASE"/>
    <property type="match status" value="1"/>
</dbReference>
<name>A0A9Q0L744_ANAIG</name>
<keyword evidence="5" id="KW-0285">Flavoprotein</keyword>
<keyword evidence="8" id="KW-0560">Oxidoreductase</keyword>
<keyword evidence="6" id="KW-0274">FAD</keyword>
<evidence type="ECO:0000256" key="5">
    <source>
        <dbReference type="ARBA" id="ARBA00022630"/>
    </source>
</evidence>
<comment type="similarity">
    <text evidence="3">Belongs to the methylenetetrahydrofolate reductase family.</text>
</comment>
<evidence type="ECO:0000313" key="14">
    <source>
        <dbReference type="EMBL" id="KAJ5067592.1"/>
    </source>
</evidence>
<dbReference type="EMBL" id="JAPDFW010000125">
    <property type="protein sequence ID" value="KAJ5067592.1"/>
    <property type="molecule type" value="Genomic_DNA"/>
</dbReference>
<comment type="pathway">
    <text evidence="11">Amino-acid biosynthesis; L-methionine biosynthesis via de novo pathway.</text>
</comment>
<sequence>MKIIDRIKKQEEKNKKQKKFEAFFSFEFFPPKTTTRIESLYEKIERLIELYPLYIDVTWGAGGSTSEKTLEIATKTQKFLGIETMLHLTCSNMTKEKVDKALSQAKQNGIQNILALRGDPPQGDKEFKAIDSSFQHAIDLVKYIKSSYGDYFGIAVAGYPEGHSEAKSYEEDLQHLKEKVDAGGDFIITQMFFDTNIFLKFVQDCRNIGITCPIIPGIMIVADYAGFKKMADFTKMSVQKEITDKLEKIKDDKVAVTNFGVEVAIDMCKKLINSEVPGLHFYTLNRDNVTKILEGLELIQNCRSRREYPWRKSAHPKRKDENVRPIFWKNNSQGYIHLTDDWEYFPKHFWNTKVQKQQYKEITEDYLKKFYRIEKYEKDLPESINSTEDVSKFFVDYYEGKKDFLPWTLKPLGIGNLIIKEKLLLLSKLGLFVINSQPRINEALSTDDAVGFGGFGGFIYQKRYIEFFISLEKMNILFKYMDQFPNITYHAVNHDGTKIFTNNPENQTTTVCWGAFGCGEIKQPLIVDPICFQTVWKNESFGIWTNVFGQHYQKDSTSFKILQDIHDNYFLMNIIDHDFVTPSQVGRSVWRLFLLLEKELSNENENENENEKQI</sequence>
<dbReference type="GO" id="GO:0005829">
    <property type="term" value="C:cytosol"/>
    <property type="evidence" value="ECO:0007669"/>
    <property type="project" value="InterPro"/>
</dbReference>
<dbReference type="PANTHER" id="PTHR45754:SF3">
    <property type="entry name" value="METHYLENETETRAHYDROFOLATE REDUCTASE (NADPH)"/>
    <property type="match status" value="1"/>
</dbReference>
<organism evidence="14 15">
    <name type="scientific">Anaeramoeba ignava</name>
    <name type="common">Anaerobic marine amoeba</name>
    <dbReference type="NCBI Taxonomy" id="1746090"/>
    <lineage>
        <taxon>Eukaryota</taxon>
        <taxon>Metamonada</taxon>
        <taxon>Anaeramoebidae</taxon>
        <taxon>Anaeramoeba</taxon>
    </lineage>
</organism>
<keyword evidence="10" id="KW-0486">Methionine biosynthesis</keyword>
<dbReference type="InterPro" id="IPR029041">
    <property type="entry name" value="FAD-linked_oxidoreductase-like"/>
</dbReference>
<evidence type="ECO:0000256" key="4">
    <source>
        <dbReference type="ARBA" id="ARBA00022605"/>
    </source>
</evidence>
<comment type="pathway">
    <text evidence="2">One-carbon metabolism; tetrahydrofolate interconversion.</text>
</comment>
<dbReference type="GO" id="GO:0071949">
    <property type="term" value="F:FAD binding"/>
    <property type="evidence" value="ECO:0007669"/>
    <property type="project" value="TreeGrafter"/>
</dbReference>
<dbReference type="InterPro" id="IPR004620">
    <property type="entry name" value="MTHF_reductase_bac"/>
</dbReference>
<dbReference type="FunFam" id="3.20.20.220:FF:000002">
    <property type="entry name" value="Methylenetetrahydrofolate reductase"/>
    <property type="match status" value="1"/>
</dbReference>
<evidence type="ECO:0000256" key="9">
    <source>
        <dbReference type="ARBA" id="ARBA00023027"/>
    </source>
</evidence>
<dbReference type="GO" id="GO:0106312">
    <property type="term" value="F:methylenetetrahydrofolate reductase (NADH) activity"/>
    <property type="evidence" value="ECO:0007669"/>
    <property type="project" value="UniProtKB-EC"/>
</dbReference>
<dbReference type="GO" id="GO:0009086">
    <property type="term" value="P:methionine biosynthetic process"/>
    <property type="evidence" value="ECO:0007669"/>
    <property type="project" value="UniProtKB-KW"/>
</dbReference>
<evidence type="ECO:0000256" key="1">
    <source>
        <dbReference type="ARBA" id="ARBA00001974"/>
    </source>
</evidence>
<dbReference type="CDD" id="cd00537">
    <property type="entry name" value="MTHFR"/>
    <property type="match status" value="1"/>
</dbReference>
<evidence type="ECO:0000256" key="10">
    <source>
        <dbReference type="ARBA" id="ARBA00023167"/>
    </source>
</evidence>
<dbReference type="Gene3D" id="3.20.20.220">
    <property type="match status" value="1"/>
</dbReference>
<keyword evidence="15" id="KW-1185">Reference proteome</keyword>
<dbReference type="Pfam" id="PF02219">
    <property type="entry name" value="MTHFR"/>
    <property type="match status" value="1"/>
</dbReference>
<comment type="caution">
    <text evidence="14">The sequence shown here is derived from an EMBL/GenBank/DDBJ whole genome shotgun (WGS) entry which is preliminary data.</text>
</comment>
<evidence type="ECO:0000256" key="12">
    <source>
        <dbReference type="ARBA" id="ARBA00034529"/>
    </source>
</evidence>
<dbReference type="NCBIfam" id="TIGR00676">
    <property type="entry name" value="fadh2"/>
    <property type="match status" value="1"/>
</dbReference>
<dbReference type="SUPFAM" id="SSF51730">
    <property type="entry name" value="FAD-linked oxidoreductase"/>
    <property type="match status" value="1"/>
</dbReference>